<evidence type="ECO:0000313" key="3">
    <source>
        <dbReference type="Proteomes" id="UP001050691"/>
    </source>
</evidence>
<sequence length="167" mass="18351">MYMKTLFSSLFVGLLATCSNARAITSQNPAVLAACPRGDASIIRRELLSGLNEETGLTMTQVQCVDDSTTTTLDDKLPSELMGRQFTELCTQTCQTFIAAPGVTTFFELGTCTTRFFHNQEQPISVCFSWMNGLLPTMNECFQTPPQNGAECNQANADFSFDLTLFP</sequence>
<evidence type="ECO:0000256" key="1">
    <source>
        <dbReference type="SAM" id="SignalP"/>
    </source>
</evidence>
<protein>
    <submittedName>
        <fullName evidence="2">Uncharacterized protein</fullName>
    </submittedName>
</protein>
<keyword evidence="3" id="KW-1185">Reference proteome</keyword>
<evidence type="ECO:0000313" key="2">
    <source>
        <dbReference type="EMBL" id="GJJ15902.1"/>
    </source>
</evidence>
<organism evidence="2 3">
    <name type="scientific">Clathrus columnatus</name>
    <dbReference type="NCBI Taxonomy" id="1419009"/>
    <lineage>
        <taxon>Eukaryota</taxon>
        <taxon>Fungi</taxon>
        <taxon>Dikarya</taxon>
        <taxon>Basidiomycota</taxon>
        <taxon>Agaricomycotina</taxon>
        <taxon>Agaricomycetes</taxon>
        <taxon>Phallomycetidae</taxon>
        <taxon>Phallales</taxon>
        <taxon>Clathraceae</taxon>
        <taxon>Clathrus</taxon>
    </lineage>
</organism>
<dbReference type="PROSITE" id="PS51257">
    <property type="entry name" value="PROKAR_LIPOPROTEIN"/>
    <property type="match status" value="1"/>
</dbReference>
<feature type="chain" id="PRO_5043360598" evidence="1">
    <location>
        <begin position="22"/>
        <end position="167"/>
    </location>
</feature>
<reference evidence="2" key="1">
    <citation type="submission" date="2021-10" db="EMBL/GenBank/DDBJ databases">
        <title>De novo Genome Assembly of Clathrus columnatus (Basidiomycota, Fungi) Using Illumina and Nanopore Sequence Data.</title>
        <authorList>
            <person name="Ogiso-Tanaka E."/>
            <person name="Itagaki H."/>
            <person name="Hosoya T."/>
            <person name="Hosaka K."/>
        </authorList>
    </citation>
    <scope>NUCLEOTIDE SEQUENCE</scope>
    <source>
        <strain evidence="2">MO-923</strain>
    </source>
</reference>
<accession>A0AAV5AMJ0</accession>
<keyword evidence="1" id="KW-0732">Signal</keyword>
<feature type="signal peptide" evidence="1">
    <location>
        <begin position="1"/>
        <end position="21"/>
    </location>
</feature>
<comment type="caution">
    <text evidence="2">The sequence shown here is derived from an EMBL/GenBank/DDBJ whole genome shotgun (WGS) entry which is preliminary data.</text>
</comment>
<proteinExistence type="predicted"/>
<dbReference type="EMBL" id="BPWL01000011">
    <property type="protein sequence ID" value="GJJ15902.1"/>
    <property type="molecule type" value="Genomic_DNA"/>
</dbReference>
<dbReference type="Proteomes" id="UP001050691">
    <property type="component" value="Unassembled WGS sequence"/>
</dbReference>
<dbReference type="AlphaFoldDB" id="A0AAV5AMJ0"/>
<name>A0AAV5AMJ0_9AGAM</name>
<gene>
    <name evidence="2" type="ORF">Clacol_010180</name>
</gene>